<dbReference type="EMBL" id="BGZK01000390">
    <property type="protein sequence ID" value="GBP40941.1"/>
    <property type="molecule type" value="Genomic_DNA"/>
</dbReference>
<evidence type="ECO:0000313" key="2">
    <source>
        <dbReference type="Proteomes" id="UP000299102"/>
    </source>
</evidence>
<gene>
    <name evidence="1" type="ORF">EVAR_26021_1</name>
</gene>
<keyword evidence="2" id="KW-1185">Reference proteome</keyword>
<reference evidence="1 2" key="1">
    <citation type="journal article" date="2019" name="Commun. Biol.">
        <title>The bagworm genome reveals a unique fibroin gene that provides high tensile strength.</title>
        <authorList>
            <person name="Kono N."/>
            <person name="Nakamura H."/>
            <person name="Ohtoshi R."/>
            <person name="Tomita M."/>
            <person name="Numata K."/>
            <person name="Arakawa K."/>
        </authorList>
    </citation>
    <scope>NUCLEOTIDE SEQUENCE [LARGE SCALE GENOMIC DNA]</scope>
</reference>
<dbReference type="Proteomes" id="UP000299102">
    <property type="component" value="Unassembled WGS sequence"/>
</dbReference>
<evidence type="ECO:0000313" key="1">
    <source>
        <dbReference type="EMBL" id="GBP40941.1"/>
    </source>
</evidence>
<dbReference type="AlphaFoldDB" id="A0A4C1VQL3"/>
<comment type="caution">
    <text evidence="1">The sequence shown here is derived from an EMBL/GenBank/DDBJ whole genome shotgun (WGS) entry which is preliminary data.</text>
</comment>
<accession>A0A4C1VQL3</accession>
<dbReference type="OrthoDB" id="10259804at2759"/>
<proteinExistence type="predicted"/>
<sequence length="117" mass="13814">MLNEETQTIARLAQSRNSLATKPEVKDVHAFASLWDMQDTYAKIRQKVEKEEEDEMVMYQEPHPSLLRKKNQKFVEHRLKTFEDITTLPRFYDAAVLVERVLASKEYSKQQKKNIAD</sequence>
<name>A0A4C1VQL3_EUMVA</name>
<protein>
    <submittedName>
        <fullName evidence="1">Uncharacterized protein</fullName>
    </submittedName>
</protein>
<organism evidence="1 2">
    <name type="scientific">Eumeta variegata</name>
    <name type="common">Bagworm moth</name>
    <name type="synonym">Eumeta japonica</name>
    <dbReference type="NCBI Taxonomy" id="151549"/>
    <lineage>
        <taxon>Eukaryota</taxon>
        <taxon>Metazoa</taxon>
        <taxon>Ecdysozoa</taxon>
        <taxon>Arthropoda</taxon>
        <taxon>Hexapoda</taxon>
        <taxon>Insecta</taxon>
        <taxon>Pterygota</taxon>
        <taxon>Neoptera</taxon>
        <taxon>Endopterygota</taxon>
        <taxon>Lepidoptera</taxon>
        <taxon>Glossata</taxon>
        <taxon>Ditrysia</taxon>
        <taxon>Tineoidea</taxon>
        <taxon>Psychidae</taxon>
        <taxon>Oiketicinae</taxon>
        <taxon>Eumeta</taxon>
    </lineage>
</organism>